<dbReference type="InterPro" id="IPR052399">
    <property type="entry name" value="Phage_Baseplate_Assmbl_Protein"/>
</dbReference>
<evidence type="ECO:0000259" key="2">
    <source>
        <dbReference type="Pfam" id="PF26078"/>
    </source>
</evidence>
<dbReference type="InterPro" id="IPR058531">
    <property type="entry name" value="Baseplate_J_M"/>
</dbReference>
<comment type="similarity">
    <text evidence="1">Belongs to the Mu gp47/PBSX XkdT family.</text>
</comment>
<dbReference type="PANTHER" id="PTHR37829">
    <property type="entry name" value="PHAGE-LIKE ELEMENT PBSX PROTEIN XKDT"/>
    <property type="match status" value="1"/>
</dbReference>
<evidence type="ECO:0000259" key="3">
    <source>
        <dbReference type="Pfam" id="PF26079"/>
    </source>
</evidence>
<evidence type="ECO:0000256" key="1">
    <source>
        <dbReference type="ARBA" id="ARBA00038087"/>
    </source>
</evidence>
<dbReference type="InterPro" id="IPR058530">
    <property type="entry name" value="Baseplate_J-like_C"/>
</dbReference>
<gene>
    <name evidence="4" type="ORF">GCM10008905_02690</name>
</gene>
<dbReference type="RefSeq" id="WP_343765661.1">
    <property type="nucleotide sequence ID" value="NZ_BAAACF010000001.1"/>
</dbReference>
<protein>
    <submittedName>
        <fullName evidence="4">Baseplate J/gp47 family protein</fullName>
    </submittedName>
</protein>
<dbReference type="PANTHER" id="PTHR37829:SF3">
    <property type="entry name" value="PROTEIN JAYE-RELATED"/>
    <property type="match status" value="1"/>
</dbReference>
<dbReference type="EMBL" id="BAAACF010000001">
    <property type="protein sequence ID" value="GAA0717243.1"/>
    <property type="molecule type" value="Genomic_DNA"/>
</dbReference>
<organism evidence="4 5">
    <name type="scientific">Clostridium malenominatum</name>
    <dbReference type="NCBI Taxonomy" id="1539"/>
    <lineage>
        <taxon>Bacteria</taxon>
        <taxon>Bacillati</taxon>
        <taxon>Bacillota</taxon>
        <taxon>Clostridia</taxon>
        <taxon>Eubacteriales</taxon>
        <taxon>Clostridiaceae</taxon>
        <taxon>Clostridium</taxon>
    </lineage>
</organism>
<sequence length="347" mass="38830">MFEKVNTDEAILKRMMDKVPKDLDKREGSIMYNSIAPIALELAVAYSNLDRFLEYTFAKADTPEEYLEKRVSEIGMYRKQPTKAIKKGQFFNGENKLIDIPLGNRFFIDDLNYKAVEKIDTGIYKMECEELGTVGNKPVGILIPIDYIENLATAKLGETIQEGQDIEEGEDLYNRFTEKIQNPTTSGNSNHYKQWAIEIPGVGDALVFPTWNGPGTVKVVIVDSNKARPSESIIKEARENIENNKPIGAQVTVEGAVEKLINISARIELATSFNLSTVQNLFKKNVEEYFKSIAFKKSYLSYAQIGNLLINTDGVIDYSDLKVNGDVKNISFAQEEIAIAGSIELGV</sequence>
<comment type="caution">
    <text evidence="4">The sequence shown here is derived from an EMBL/GenBank/DDBJ whole genome shotgun (WGS) entry which is preliminary data.</text>
</comment>
<keyword evidence="5" id="KW-1185">Reference proteome</keyword>
<dbReference type="Pfam" id="PF26078">
    <property type="entry name" value="Baseplate_J_M"/>
    <property type="match status" value="1"/>
</dbReference>
<feature type="domain" description="Baseplate J-like central" evidence="2">
    <location>
        <begin position="185"/>
        <end position="254"/>
    </location>
</feature>
<proteinExistence type="inferred from homology"/>
<name>A0ABN1IMX7_9CLOT</name>
<evidence type="ECO:0000313" key="5">
    <source>
        <dbReference type="Proteomes" id="UP001500339"/>
    </source>
</evidence>
<reference evidence="4 5" key="1">
    <citation type="journal article" date="2019" name="Int. J. Syst. Evol. Microbiol.">
        <title>The Global Catalogue of Microorganisms (GCM) 10K type strain sequencing project: providing services to taxonomists for standard genome sequencing and annotation.</title>
        <authorList>
            <consortium name="The Broad Institute Genomics Platform"/>
            <consortium name="The Broad Institute Genome Sequencing Center for Infectious Disease"/>
            <person name="Wu L."/>
            <person name="Ma J."/>
        </authorList>
    </citation>
    <scope>NUCLEOTIDE SEQUENCE [LARGE SCALE GENOMIC DNA]</scope>
    <source>
        <strain evidence="4 5">JCM 1405</strain>
    </source>
</reference>
<evidence type="ECO:0000313" key="4">
    <source>
        <dbReference type="EMBL" id="GAA0717243.1"/>
    </source>
</evidence>
<dbReference type="Pfam" id="PF26079">
    <property type="entry name" value="Baseplate_J_C"/>
    <property type="match status" value="1"/>
</dbReference>
<accession>A0ABN1IMX7</accession>
<feature type="domain" description="Baseplate J-like C-terminal" evidence="3">
    <location>
        <begin position="261"/>
        <end position="345"/>
    </location>
</feature>
<dbReference type="Proteomes" id="UP001500339">
    <property type="component" value="Unassembled WGS sequence"/>
</dbReference>